<dbReference type="Gene3D" id="3.30.1390.30">
    <property type="entry name" value="Penicillin-binding protein 2a, domain 3"/>
    <property type="match status" value="1"/>
</dbReference>
<evidence type="ECO:0000256" key="8">
    <source>
        <dbReference type="ARBA" id="ARBA00023251"/>
    </source>
</evidence>
<keyword evidence="5 11" id="KW-0732">Signal</keyword>
<evidence type="ECO:0000256" key="3">
    <source>
        <dbReference type="ARBA" id="ARBA00007898"/>
    </source>
</evidence>
<keyword evidence="8 9" id="KW-0046">Antibiotic resistance</keyword>
<dbReference type="GO" id="GO:0071555">
    <property type="term" value="P:cell wall organization"/>
    <property type="evidence" value="ECO:0007669"/>
    <property type="project" value="TreeGrafter"/>
</dbReference>
<proteinExistence type="inferred from homology"/>
<evidence type="ECO:0000256" key="10">
    <source>
        <dbReference type="SAM" id="MobiDB-lite"/>
    </source>
</evidence>
<evidence type="ECO:0000256" key="5">
    <source>
        <dbReference type="ARBA" id="ARBA00022729"/>
    </source>
</evidence>
<feature type="domain" description="Penicillin-binding protein transpeptidase" evidence="12">
    <location>
        <begin position="329"/>
        <end position="612"/>
    </location>
</feature>
<dbReference type="PROSITE" id="PS51257">
    <property type="entry name" value="PROKAR_LIPOPROTEIN"/>
    <property type="match status" value="1"/>
</dbReference>
<dbReference type="PANTHER" id="PTHR30627:SF24">
    <property type="entry name" value="PENICILLIN-BINDING PROTEIN 4B"/>
    <property type="match status" value="1"/>
</dbReference>
<keyword evidence="6 9" id="KW-0378">Hydrolase</keyword>
<evidence type="ECO:0000256" key="7">
    <source>
        <dbReference type="ARBA" id="ARBA00023136"/>
    </source>
</evidence>
<dbReference type="PROSITE" id="PS00337">
    <property type="entry name" value="BETA_LACTAMASE_D"/>
    <property type="match status" value="1"/>
</dbReference>
<feature type="compositionally biased region" description="Acidic residues" evidence="10">
    <location>
        <begin position="508"/>
        <end position="517"/>
    </location>
</feature>
<evidence type="ECO:0000313" key="15">
    <source>
        <dbReference type="Proteomes" id="UP000824220"/>
    </source>
</evidence>
<comment type="caution">
    <text evidence="14">The sequence shown here is derived from an EMBL/GenBank/DDBJ whole genome shotgun (WGS) entry which is preliminary data.</text>
</comment>
<dbReference type="InterPro" id="IPR002137">
    <property type="entry name" value="Beta-lactam_class-D_AS"/>
</dbReference>
<dbReference type="AlphaFoldDB" id="A0A9D2H6H0"/>
<dbReference type="Pfam" id="PF00905">
    <property type="entry name" value="Transpeptidase"/>
    <property type="match status" value="1"/>
</dbReference>
<dbReference type="Pfam" id="PF03717">
    <property type="entry name" value="PBP_dimer"/>
    <property type="match status" value="1"/>
</dbReference>
<dbReference type="InterPro" id="IPR012338">
    <property type="entry name" value="Beta-lactam/transpept-like"/>
</dbReference>
<evidence type="ECO:0000256" key="4">
    <source>
        <dbReference type="ARBA" id="ARBA00012865"/>
    </source>
</evidence>
<reference evidence="14" key="1">
    <citation type="journal article" date="2021" name="PeerJ">
        <title>Extensive microbial diversity within the chicken gut microbiome revealed by metagenomics and culture.</title>
        <authorList>
            <person name="Gilroy R."/>
            <person name="Ravi A."/>
            <person name="Getino M."/>
            <person name="Pursley I."/>
            <person name="Horton D.L."/>
            <person name="Alikhan N.F."/>
            <person name="Baker D."/>
            <person name="Gharbi K."/>
            <person name="Hall N."/>
            <person name="Watson M."/>
            <person name="Adriaenssens E.M."/>
            <person name="Foster-Nyarko E."/>
            <person name="Jarju S."/>
            <person name="Secka A."/>
            <person name="Antonio M."/>
            <person name="Oren A."/>
            <person name="Chaudhuri R.R."/>
            <person name="La Ragione R."/>
            <person name="Hildebrand F."/>
            <person name="Pallen M.J."/>
        </authorList>
    </citation>
    <scope>NUCLEOTIDE SEQUENCE</scope>
    <source>
        <strain evidence="14">ChiHjej8B7-3636</strain>
    </source>
</reference>
<gene>
    <name evidence="14" type="ORF">H9800_08040</name>
</gene>
<dbReference type="GO" id="GO:0046677">
    <property type="term" value="P:response to antibiotic"/>
    <property type="evidence" value="ECO:0007669"/>
    <property type="project" value="UniProtKB-UniRule"/>
</dbReference>
<evidence type="ECO:0000259" key="12">
    <source>
        <dbReference type="Pfam" id="PF00905"/>
    </source>
</evidence>
<evidence type="ECO:0000256" key="11">
    <source>
        <dbReference type="SAM" id="SignalP"/>
    </source>
</evidence>
<protein>
    <recommendedName>
        <fullName evidence="4 9">Beta-lactamase</fullName>
        <ecNumber evidence="4 9">3.5.2.6</ecNumber>
    </recommendedName>
</protein>
<reference evidence="14" key="2">
    <citation type="submission" date="2021-04" db="EMBL/GenBank/DDBJ databases">
        <authorList>
            <person name="Gilroy R."/>
        </authorList>
    </citation>
    <scope>NUCLEOTIDE SEQUENCE</scope>
    <source>
        <strain evidence="14">ChiHjej8B7-3636</strain>
    </source>
</reference>
<name>A0A9D2H6H0_9MICO</name>
<dbReference type="SUPFAM" id="SSF56519">
    <property type="entry name" value="Penicillin binding protein dimerisation domain"/>
    <property type="match status" value="1"/>
</dbReference>
<comment type="catalytic activity">
    <reaction evidence="9">
        <text>a beta-lactam + H2O = a substituted beta-amino acid</text>
        <dbReference type="Rhea" id="RHEA:20401"/>
        <dbReference type="ChEBI" id="CHEBI:15377"/>
        <dbReference type="ChEBI" id="CHEBI:35627"/>
        <dbReference type="ChEBI" id="CHEBI:140347"/>
        <dbReference type="EC" id="3.5.2.6"/>
    </reaction>
</comment>
<dbReference type="Gene3D" id="3.40.710.10">
    <property type="entry name" value="DD-peptidase/beta-lactamase superfamily"/>
    <property type="match status" value="1"/>
</dbReference>
<evidence type="ECO:0000256" key="9">
    <source>
        <dbReference type="RuleBase" id="RU361140"/>
    </source>
</evidence>
<feature type="chain" id="PRO_5038701902" description="Beta-lactamase" evidence="11">
    <location>
        <begin position="27"/>
        <end position="613"/>
    </location>
</feature>
<evidence type="ECO:0000256" key="1">
    <source>
        <dbReference type="ARBA" id="ARBA00004370"/>
    </source>
</evidence>
<comment type="subcellular location">
    <subcellularLocation>
        <location evidence="1">Membrane</location>
    </subcellularLocation>
</comment>
<dbReference type="EMBL" id="DXAM01000114">
    <property type="protein sequence ID" value="HJA04797.1"/>
    <property type="molecule type" value="Genomic_DNA"/>
</dbReference>
<dbReference type="GO" id="GO:0005886">
    <property type="term" value="C:plasma membrane"/>
    <property type="evidence" value="ECO:0007669"/>
    <property type="project" value="TreeGrafter"/>
</dbReference>
<feature type="region of interest" description="Disordered" evidence="10">
    <location>
        <begin position="502"/>
        <end position="527"/>
    </location>
</feature>
<dbReference type="GO" id="GO:0008658">
    <property type="term" value="F:penicillin binding"/>
    <property type="evidence" value="ECO:0007669"/>
    <property type="project" value="InterPro"/>
</dbReference>
<dbReference type="InterPro" id="IPR001460">
    <property type="entry name" value="PCN-bd_Tpept"/>
</dbReference>
<comment type="similarity">
    <text evidence="3 9">Belongs to the class-D beta-lactamase family.</text>
</comment>
<dbReference type="Proteomes" id="UP000824220">
    <property type="component" value="Unassembled WGS sequence"/>
</dbReference>
<evidence type="ECO:0000256" key="6">
    <source>
        <dbReference type="ARBA" id="ARBA00022801"/>
    </source>
</evidence>
<dbReference type="InterPro" id="IPR036138">
    <property type="entry name" value="PBP_dimer_sf"/>
</dbReference>
<dbReference type="Gene3D" id="3.90.1310.10">
    <property type="entry name" value="Penicillin-binding protein 2a (Domain 2)"/>
    <property type="match status" value="1"/>
</dbReference>
<organism evidence="14 15">
    <name type="scientific">Candidatus Microbacterium stercoravium</name>
    <dbReference type="NCBI Taxonomy" id="2838697"/>
    <lineage>
        <taxon>Bacteria</taxon>
        <taxon>Bacillati</taxon>
        <taxon>Actinomycetota</taxon>
        <taxon>Actinomycetes</taxon>
        <taxon>Micrococcales</taxon>
        <taxon>Microbacteriaceae</taxon>
        <taxon>Microbacterium</taxon>
    </lineage>
</organism>
<evidence type="ECO:0000313" key="14">
    <source>
        <dbReference type="EMBL" id="HJA04797.1"/>
    </source>
</evidence>
<dbReference type="InterPro" id="IPR005311">
    <property type="entry name" value="PBP_dimer"/>
</dbReference>
<feature type="signal peptide" evidence="11">
    <location>
        <begin position="1"/>
        <end position="26"/>
    </location>
</feature>
<evidence type="ECO:0000259" key="13">
    <source>
        <dbReference type="Pfam" id="PF03717"/>
    </source>
</evidence>
<keyword evidence="7" id="KW-0472">Membrane</keyword>
<accession>A0A9D2H6H0</accession>
<dbReference type="PANTHER" id="PTHR30627">
    <property type="entry name" value="PEPTIDOGLYCAN D,D-TRANSPEPTIDASE"/>
    <property type="match status" value="1"/>
</dbReference>
<dbReference type="InterPro" id="IPR050515">
    <property type="entry name" value="Beta-lactam/transpept"/>
</dbReference>
<feature type="domain" description="Penicillin-binding protein dimerisation" evidence="13">
    <location>
        <begin position="129"/>
        <end position="286"/>
    </location>
</feature>
<dbReference type="GO" id="GO:0008800">
    <property type="term" value="F:beta-lactamase activity"/>
    <property type="evidence" value="ECO:0007669"/>
    <property type="project" value="UniProtKB-UniRule"/>
</dbReference>
<dbReference type="GO" id="GO:0017001">
    <property type="term" value="P:antibiotic catabolic process"/>
    <property type="evidence" value="ECO:0007669"/>
    <property type="project" value="InterPro"/>
</dbReference>
<dbReference type="EC" id="3.5.2.6" evidence="4 9"/>
<dbReference type="GO" id="GO:0071972">
    <property type="term" value="F:peptidoglycan L,D-transpeptidase activity"/>
    <property type="evidence" value="ECO:0007669"/>
    <property type="project" value="TreeGrafter"/>
</dbReference>
<comment type="similarity">
    <text evidence="2">Belongs to the transpeptidase family.</text>
</comment>
<sequence length="613" mass="63342">MSATRRSAPFAIVVVLAAGLTACSPAEGLDRAVDDFVASIEDHSLSGFSGAAEALSAFDVEVTAAEPELEGDTAAVDLDVAWDIDGNTWEYRVSVDFTRTDETWATSATATEIVEGLDGEEIVEISSDYPERADITGADGEEIVTERPVARFGLDKSWIALAEVEGSAFRIGNALGIDADAFAARAVAAGEEAFVEAIVLRPEDQDRATSDFYAVPGARAIDDTMLLAPTRTFARDLLGTVGEATAEVIEQSDGDIGAGDVVGFSGLQKSYDARLRGAPAIAVEAVAGEERRTLAEWDGEAGEPLRTTLDVDLQKKADRVLAKAEGSASLVAIRPSTGEILAAADSAEHETANASTAGQYAPGSTFKVVTALALLRAGMSPDDPVACEKKLTVDGFAFHNVPGYPSDETGDISLSDAIAHSCNTAMVAQRDLIDDGALQDAAASLGLGAEADLGVPAFIGEVPDAESETEHAADLIGQGRVLASPLAMATVAASISAERTVTPRLIDGEDDDEDGDESTAAGADPLTADEATALRRMMRAAVTDGSASVLKKVDPPVAAKTGTAEYGERGDDGEYPTHAWLIATQGDLAVAVFVEDGDGGGATAGPLARDFLS</sequence>
<dbReference type="SUPFAM" id="SSF56601">
    <property type="entry name" value="beta-lactamase/transpeptidase-like"/>
    <property type="match status" value="1"/>
</dbReference>
<evidence type="ECO:0000256" key="2">
    <source>
        <dbReference type="ARBA" id="ARBA00007171"/>
    </source>
</evidence>